<dbReference type="EMBL" id="GL876970">
    <property type="protein sequence ID" value="KLU87221.1"/>
    <property type="molecule type" value="Genomic_DNA"/>
</dbReference>
<evidence type="ECO:0000256" key="1">
    <source>
        <dbReference type="SAM" id="MobiDB-lite"/>
    </source>
</evidence>
<dbReference type="AlphaFoldDB" id="A0A0C4E1G2"/>
<gene>
    <name evidence="2" type="ORF">MAPG_06223</name>
</gene>
<dbReference type="EMBL" id="ADBL01001494">
    <property type="status" value="NOT_ANNOTATED_CDS"/>
    <property type="molecule type" value="Genomic_DNA"/>
</dbReference>
<dbReference type="eggNOG" id="ENOG502QZBD">
    <property type="taxonomic scope" value="Eukaryota"/>
</dbReference>
<name>A0A0C4E1G2_MAGP6</name>
<reference evidence="3" key="5">
    <citation type="submission" date="2015-06" db="UniProtKB">
        <authorList>
            <consortium name="EnsemblFungi"/>
        </authorList>
    </citation>
    <scope>IDENTIFICATION</scope>
    <source>
        <strain evidence="3">ATCC 64411</strain>
    </source>
</reference>
<dbReference type="Proteomes" id="UP000011715">
    <property type="component" value="Unassembled WGS sequence"/>
</dbReference>
<dbReference type="EnsemblFungi" id="MAPG_06223T0">
    <property type="protein sequence ID" value="MAPG_06223T0"/>
    <property type="gene ID" value="MAPG_06223"/>
</dbReference>
<reference evidence="2" key="3">
    <citation type="submission" date="2011-03" db="EMBL/GenBank/DDBJ databases">
        <title>Annotation of Magnaporthe poae ATCC 64411.</title>
        <authorList>
            <person name="Ma L.-J."/>
            <person name="Dead R."/>
            <person name="Young S.K."/>
            <person name="Zeng Q."/>
            <person name="Gargeya S."/>
            <person name="Fitzgerald M."/>
            <person name="Haas B."/>
            <person name="Abouelleil A."/>
            <person name="Alvarado L."/>
            <person name="Arachchi H.M."/>
            <person name="Berlin A."/>
            <person name="Brown A."/>
            <person name="Chapman S.B."/>
            <person name="Chen Z."/>
            <person name="Dunbar C."/>
            <person name="Freedman E."/>
            <person name="Gearin G."/>
            <person name="Gellesch M."/>
            <person name="Goldberg J."/>
            <person name="Griggs A."/>
            <person name="Gujja S."/>
            <person name="Heiman D."/>
            <person name="Howarth C."/>
            <person name="Larson L."/>
            <person name="Lui A."/>
            <person name="MacDonald P.J.P."/>
            <person name="Mehta T."/>
            <person name="Montmayeur A."/>
            <person name="Murphy C."/>
            <person name="Neiman D."/>
            <person name="Pearson M."/>
            <person name="Priest M."/>
            <person name="Roberts A."/>
            <person name="Saif S."/>
            <person name="Shea T."/>
            <person name="Shenoy N."/>
            <person name="Sisk P."/>
            <person name="Stolte C."/>
            <person name="Sykes S."/>
            <person name="Yandava C."/>
            <person name="Wortman J."/>
            <person name="Nusbaum C."/>
            <person name="Birren B."/>
        </authorList>
    </citation>
    <scope>NUCLEOTIDE SEQUENCE</scope>
    <source>
        <strain evidence="2">ATCC 64411</strain>
    </source>
</reference>
<organism evidence="3 4">
    <name type="scientific">Magnaporthiopsis poae (strain ATCC 64411 / 73-15)</name>
    <name type="common">Kentucky bluegrass fungus</name>
    <name type="synonym">Magnaporthe poae</name>
    <dbReference type="NCBI Taxonomy" id="644358"/>
    <lineage>
        <taxon>Eukaryota</taxon>
        <taxon>Fungi</taxon>
        <taxon>Dikarya</taxon>
        <taxon>Ascomycota</taxon>
        <taxon>Pezizomycotina</taxon>
        <taxon>Sordariomycetes</taxon>
        <taxon>Sordariomycetidae</taxon>
        <taxon>Magnaporthales</taxon>
        <taxon>Magnaporthaceae</taxon>
        <taxon>Magnaporthiopsis</taxon>
    </lineage>
</organism>
<sequence>MPPKAASKKRRRSIDDDGDGPNTSARKIKKPRKTGGRAVTEAPIEHTITIETPPNFETLTWGIKQGVVVASVEVRLRFQTPRTRSSEQAVLDCFSIAFLPKKGEQQELWCNVREPWSEANTGAPLDNFLTYGISRKLHDKTARRQGRRRPLLNENFVKGVAGLIEGIVHSEPGRKCAVCDKAFDGGVKLWRPTPCSAACKDRMRKEFPLEVRVSPLLVDHLVLDFLLACAYSMIPRGWDDDMNPSRRGQDVATDAPNQWNFCWAPKVPKSLGHLGWSEMIKAVASFPAIDGSSTLATIVGTDGCRQEREAVLSWLSTEFQGCLVSASQRATVDYIRQGAPIKPLHQFIILNSTLKREMASKQNKEHKIPGVSVFHATPAYNILQLVMEDLRIIDNGRGAIFFAGSFATSSCGYQRGYIFRPWPNSVFASVEGCHELVFGAEFRGELASKSLEYINTWSDQSWSEWYTASELAIILRYVFLSLRSFCDSDTGFRRFGPYQNGIRNQRPQPSFISISGNEDGYSEQVLLWENLVLELRWKAF</sequence>
<evidence type="ECO:0000313" key="3">
    <source>
        <dbReference type="EnsemblFungi" id="MAPG_06223T0"/>
    </source>
</evidence>
<keyword evidence="4" id="KW-1185">Reference proteome</keyword>
<feature type="region of interest" description="Disordered" evidence="1">
    <location>
        <begin position="1"/>
        <end position="38"/>
    </location>
</feature>
<accession>A0A0C4E1G2</accession>
<evidence type="ECO:0000313" key="2">
    <source>
        <dbReference type="EMBL" id="KLU87221.1"/>
    </source>
</evidence>
<reference evidence="2" key="2">
    <citation type="submission" date="2010-05" db="EMBL/GenBank/DDBJ databases">
        <title>The Genome Sequence of Magnaporthe poae strain ATCC 64411.</title>
        <authorList>
            <consortium name="The Broad Institute Genome Sequencing Platform"/>
            <consortium name="Broad Institute Genome Sequencing Center for Infectious Disease"/>
            <person name="Ma L.-J."/>
            <person name="Dead R."/>
            <person name="Young S."/>
            <person name="Zeng Q."/>
            <person name="Koehrsen M."/>
            <person name="Alvarado L."/>
            <person name="Berlin A."/>
            <person name="Chapman S.B."/>
            <person name="Chen Z."/>
            <person name="Freedman E."/>
            <person name="Gellesch M."/>
            <person name="Goldberg J."/>
            <person name="Griggs A."/>
            <person name="Gujja S."/>
            <person name="Heilman E.R."/>
            <person name="Heiman D."/>
            <person name="Hepburn T."/>
            <person name="Howarth C."/>
            <person name="Jen D."/>
            <person name="Larson L."/>
            <person name="Mehta T."/>
            <person name="Neiman D."/>
            <person name="Pearson M."/>
            <person name="Roberts A."/>
            <person name="Saif S."/>
            <person name="Shea T."/>
            <person name="Shenoy N."/>
            <person name="Sisk P."/>
            <person name="Stolte C."/>
            <person name="Sykes S."/>
            <person name="Walk T."/>
            <person name="White J."/>
            <person name="Yandava C."/>
            <person name="Haas B."/>
            <person name="Nusbaum C."/>
            <person name="Birren B."/>
        </authorList>
    </citation>
    <scope>NUCLEOTIDE SEQUENCE</scope>
    <source>
        <strain evidence="2">ATCC 64411</strain>
    </source>
</reference>
<feature type="compositionally biased region" description="Basic residues" evidence="1">
    <location>
        <begin position="1"/>
        <end position="12"/>
    </location>
</feature>
<protein>
    <submittedName>
        <fullName evidence="2 3">Uncharacterized protein</fullName>
    </submittedName>
</protein>
<feature type="compositionally biased region" description="Basic residues" evidence="1">
    <location>
        <begin position="26"/>
        <end position="35"/>
    </location>
</feature>
<dbReference type="OrthoDB" id="109543at2759"/>
<evidence type="ECO:0000313" key="4">
    <source>
        <dbReference type="Proteomes" id="UP000011715"/>
    </source>
</evidence>
<dbReference type="VEuPathDB" id="FungiDB:MAPG_06223"/>
<dbReference type="STRING" id="644358.A0A0C4E1G2"/>
<reference evidence="3" key="4">
    <citation type="journal article" date="2015" name="G3 (Bethesda)">
        <title>Genome sequences of three phytopathogenic species of the Magnaporthaceae family of fungi.</title>
        <authorList>
            <person name="Okagaki L.H."/>
            <person name="Nunes C.C."/>
            <person name="Sailsbery J."/>
            <person name="Clay B."/>
            <person name="Brown D."/>
            <person name="John T."/>
            <person name="Oh Y."/>
            <person name="Young N."/>
            <person name="Fitzgerald M."/>
            <person name="Haas B.J."/>
            <person name="Zeng Q."/>
            <person name="Young S."/>
            <person name="Adiconis X."/>
            <person name="Fan L."/>
            <person name="Levin J.Z."/>
            <person name="Mitchell T.K."/>
            <person name="Okubara P.A."/>
            <person name="Farman M.L."/>
            <person name="Kohn L.M."/>
            <person name="Birren B."/>
            <person name="Ma L.-J."/>
            <person name="Dean R.A."/>
        </authorList>
    </citation>
    <scope>NUCLEOTIDE SEQUENCE</scope>
    <source>
        <strain evidence="3">ATCC 64411 / 73-15</strain>
    </source>
</reference>
<reference evidence="4" key="1">
    <citation type="submission" date="2010-05" db="EMBL/GenBank/DDBJ databases">
        <title>The genome sequence of Magnaporthe poae strain ATCC 64411.</title>
        <authorList>
            <person name="Ma L.-J."/>
            <person name="Dead R."/>
            <person name="Young S."/>
            <person name="Zeng Q."/>
            <person name="Koehrsen M."/>
            <person name="Alvarado L."/>
            <person name="Berlin A."/>
            <person name="Chapman S.B."/>
            <person name="Chen Z."/>
            <person name="Freedman E."/>
            <person name="Gellesch M."/>
            <person name="Goldberg J."/>
            <person name="Griggs A."/>
            <person name="Gujja S."/>
            <person name="Heilman E.R."/>
            <person name="Heiman D."/>
            <person name="Hepburn T."/>
            <person name="Howarth C."/>
            <person name="Jen D."/>
            <person name="Larson L."/>
            <person name="Mehta T."/>
            <person name="Neiman D."/>
            <person name="Pearson M."/>
            <person name="Roberts A."/>
            <person name="Saif S."/>
            <person name="Shea T."/>
            <person name="Shenoy N."/>
            <person name="Sisk P."/>
            <person name="Stolte C."/>
            <person name="Sykes S."/>
            <person name="Walk T."/>
            <person name="White J."/>
            <person name="Yandava C."/>
            <person name="Haas B."/>
            <person name="Nusbaum C."/>
            <person name="Birren B."/>
        </authorList>
    </citation>
    <scope>NUCLEOTIDE SEQUENCE [LARGE SCALE GENOMIC DNA]</scope>
    <source>
        <strain evidence="4">ATCC 64411 / 73-15</strain>
    </source>
</reference>
<proteinExistence type="predicted"/>